<reference evidence="2" key="1">
    <citation type="submission" date="2017-09" db="EMBL/GenBank/DDBJ databases">
        <title>Depth-based differentiation of microbial function through sediment-hosted aquifers and enrichment of novel symbionts in the deep terrestrial subsurface.</title>
        <authorList>
            <person name="Probst A.J."/>
            <person name="Ladd B."/>
            <person name="Jarett J.K."/>
            <person name="Geller-Mcgrath D.E."/>
            <person name="Sieber C.M.K."/>
            <person name="Emerson J.B."/>
            <person name="Anantharaman K."/>
            <person name="Thomas B.C."/>
            <person name="Malmstrom R."/>
            <person name="Stieglmeier M."/>
            <person name="Klingl A."/>
            <person name="Woyke T."/>
            <person name="Ryan C.M."/>
            <person name="Banfield J.F."/>
        </authorList>
    </citation>
    <scope>NUCLEOTIDE SEQUENCE [LARGE SCALE GENOMIC DNA]</scope>
</reference>
<name>A0A2H0VBS4_9BACT</name>
<dbReference type="Proteomes" id="UP000229972">
    <property type="component" value="Unassembled WGS sequence"/>
</dbReference>
<gene>
    <name evidence="1" type="ORF">COT93_00485</name>
</gene>
<evidence type="ECO:0008006" key="3">
    <source>
        <dbReference type="Google" id="ProtNLM"/>
    </source>
</evidence>
<proteinExistence type="predicted"/>
<comment type="caution">
    <text evidence="1">The sequence shown here is derived from an EMBL/GenBank/DDBJ whole genome shotgun (WGS) entry which is preliminary data.</text>
</comment>
<sequence>MLGSDFVVKKELKLLSKYHRGYHINFFPFRSKKLSKILDYSQKYCLYYSKLFRKYGVNVDTLENFSSLPLLDKKIIVNTRDELTSSQLHQLKYYIMNTGGSTGEPLEFPVTPHVDGQHQAFLYKMMGYKRGDIIVAFDGVLVPEKLRKKNIYWIETSHKSIPYGIRSYSSLYLRKDNISYYIDNIITLKPAILRGYPSFIAQLAVYIIENMIEISFLIKGIELTAEIASDEQINFIKKAFNTKVFFQYGHSEVSVFGYTINDDYEYFCSPFYGLTEILDTSGEHVKVGEVGEIVVTGFYNKALPFIRYKTGDLAVFNGDDYGVIRLKKILGRTQDYIYTKDNESVSLTSLVFGCHYSAFANIIKWQIVQSVVGKIEIYIIRGINFTENDENEIRTNFSNVCGVEITFIYVDFIPMTPRGKSKFLVQNLPV</sequence>
<evidence type="ECO:0000313" key="1">
    <source>
        <dbReference type="EMBL" id="PIR95809.1"/>
    </source>
</evidence>
<accession>A0A2H0VBS4</accession>
<dbReference type="EMBL" id="PFAL01000007">
    <property type="protein sequence ID" value="PIR95809.1"/>
    <property type="molecule type" value="Genomic_DNA"/>
</dbReference>
<evidence type="ECO:0000313" key="2">
    <source>
        <dbReference type="Proteomes" id="UP000229972"/>
    </source>
</evidence>
<dbReference type="InterPro" id="IPR053158">
    <property type="entry name" value="CapK_Type1_Caps_Biosynth"/>
</dbReference>
<dbReference type="PANTHER" id="PTHR36932:SF1">
    <property type="entry name" value="CAPSULAR POLYSACCHARIDE BIOSYNTHESIS PROTEIN"/>
    <property type="match status" value="1"/>
</dbReference>
<protein>
    <recommendedName>
        <fullName evidence="3">AMP-dependent synthetase/ligase domain-containing protein</fullName>
    </recommendedName>
</protein>
<dbReference type="PANTHER" id="PTHR36932">
    <property type="entry name" value="CAPSULAR POLYSACCHARIDE BIOSYNTHESIS PROTEIN"/>
    <property type="match status" value="1"/>
</dbReference>
<dbReference type="InterPro" id="IPR042099">
    <property type="entry name" value="ANL_N_sf"/>
</dbReference>
<dbReference type="SUPFAM" id="SSF56801">
    <property type="entry name" value="Acetyl-CoA synthetase-like"/>
    <property type="match status" value="1"/>
</dbReference>
<dbReference type="Gene3D" id="3.40.50.12780">
    <property type="entry name" value="N-terminal domain of ligase-like"/>
    <property type="match status" value="1"/>
</dbReference>
<organism evidence="1 2">
    <name type="scientific">Candidatus Falkowbacteria bacterium CG10_big_fil_rev_8_21_14_0_10_37_18</name>
    <dbReference type="NCBI Taxonomy" id="1974562"/>
    <lineage>
        <taxon>Bacteria</taxon>
        <taxon>Candidatus Falkowiibacteriota</taxon>
    </lineage>
</organism>
<dbReference type="AlphaFoldDB" id="A0A2H0VBS4"/>